<proteinExistence type="predicted"/>
<organism evidence="1 2">
    <name type="scientific">Echria macrotheca</name>
    <dbReference type="NCBI Taxonomy" id="438768"/>
    <lineage>
        <taxon>Eukaryota</taxon>
        <taxon>Fungi</taxon>
        <taxon>Dikarya</taxon>
        <taxon>Ascomycota</taxon>
        <taxon>Pezizomycotina</taxon>
        <taxon>Sordariomycetes</taxon>
        <taxon>Sordariomycetidae</taxon>
        <taxon>Sordariales</taxon>
        <taxon>Schizotheciaceae</taxon>
        <taxon>Echria</taxon>
    </lineage>
</organism>
<gene>
    <name evidence="1" type="ORF">QBC47DRAFT_360893</name>
</gene>
<sequence length="232" mass="24337">MPNTYTISVTNQSGNTQQYALFNEPPKVTANVDPKVWVNAVKVVPVGPGSTAKFTITSQYYGYVGSSDGKPGQDNVAVSVAATKPMTLGSKALDGTATPGDTWNMDVISGAPQFTTKGNSTGKLGAFCINTAPGTDKNNFSFQSAQENGWVIGLGKIVNGEELAAATIVPQPNCAYQVQPVNIWYITYGDYQSGQVCNFEMTGLTKATVDFTSGTSNAKVVHSAGGQITTQV</sequence>
<name>A0AAJ0BCQ2_9PEZI</name>
<keyword evidence="2" id="KW-1185">Reference proteome</keyword>
<reference evidence="1" key="1">
    <citation type="submission" date="2023-06" db="EMBL/GenBank/DDBJ databases">
        <title>Genome-scale phylogeny and comparative genomics of the fungal order Sordariales.</title>
        <authorList>
            <consortium name="Lawrence Berkeley National Laboratory"/>
            <person name="Hensen N."/>
            <person name="Bonometti L."/>
            <person name="Westerberg I."/>
            <person name="Brannstrom I.O."/>
            <person name="Guillou S."/>
            <person name="Cros-Aarteil S."/>
            <person name="Calhoun S."/>
            <person name="Haridas S."/>
            <person name="Kuo A."/>
            <person name="Mondo S."/>
            <person name="Pangilinan J."/>
            <person name="Riley R."/>
            <person name="Labutti K."/>
            <person name="Andreopoulos B."/>
            <person name="Lipzen A."/>
            <person name="Chen C."/>
            <person name="Yanf M."/>
            <person name="Daum C."/>
            <person name="Ng V."/>
            <person name="Clum A."/>
            <person name="Steindorff A."/>
            <person name="Ohm R."/>
            <person name="Martin F."/>
            <person name="Silar P."/>
            <person name="Natvig D."/>
            <person name="Lalanne C."/>
            <person name="Gautier V."/>
            <person name="Ament-Velasquez S.L."/>
            <person name="Kruys A."/>
            <person name="Hutchinson M.I."/>
            <person name="Powell A.J."/>
            <person name="Barry K."/>
            <person name="Miller A.N."/>
            <person name="Grigoriev I.V."/>
            <person name="Debuchy R."/>
            <person name="Gladieux P."/>
            <person name="Thoren M.H."/>
            <person name="Johannesson H."/>
        </authorList>
    </citation>
    <scope>NUCLEOTIDE SEQUENCE</scope>
    <source>
        <strain evidence="1">PSN4</strain>
    </source>
</reference>
<protein>
    <submittedName>
        <fullName evidence="1">Uncharacterized protein</fullName>
    </submittedName>
</protein>
<accession>A0AAJ0BCQ2</accession>
<evidence type="ECO:0000313" key="2">
    <source>
        <dbReference type="Proteomes" id="UP001239445"/>
    </source>
</evidence>
<comment type="caution">
    <text evidence="1">The sequence shown here is derived from an EMBL/GenBank/DDBJ whole genome shotgun (WGS) entry which is preliminary data.</text>
</comment>
<dbReference type="AlphaFoldDB" id="A0AAJ0BCQ2"/>
<dbReference type="Proteomes" id="UP001239445">
    <property type="component" value="Unassembled WGS sequence"/>
</dbReference>
<evidence type="ECO:0000313" key="1">
    <source>
        <dbReference type="EMBL" id="KAK1754834.1"/>
    </source>
</evidence>
<dbReference type="EMBL" id="MU839834">
    <property type="protein sequence ID" value="KAK1754834.1"/>
    <property type="molecule type" value="Genomic_DNA"/>
</dbReference>